<keyword evidence="3" id="KW-1185">Reference proteome</keyword>
<comment type="caution">
    <text evidence="2">The sequence shown here is derived from an EMBL/GenBank/DDBJ whole genome shotgun (WGS) entry which is preliminary data.</text>
</comment>
<accession>A0ABY0P2I7</accession>
<evidence type="ECO:0000313" key="2">
    <source>
        <dbReference type="EMBL" id="SDG83890.1"/>
    </source>
</evidence>
<dbReference type="Proteomes" id="UP000199468">
    <property type="component" value="Unassembled WGS sequence"/>
</dbReference>
<sequence>MPKYRFTTDDGKKVDRGDNPLDFADDKAATDAAQEALADMVHEVLPNGNSVDLTADVEDIAGKKIYHASLKFRGETADEGRAKAAQLDAEADAAVDAVAKALDPDRNKTPN</sequence>
<dbReference type="Pfam" id="PF21834">
    <property type="entry name" value="DUF6894"/>
    <property type="match status" value="1"/>
</dbReference>
<dbReference type="InterPro" id="IPR054189">
    <property type="entry name" value="DUF6894"/>
</dbReference>
<dbReference type="RefSeq" id="WP_091858724.1">
    <property type="nucleotide sequence ID" value="NZ_FNBZ01000005.1"/>
</dbReference>
<proteinExistence type="predicted"/>
<evidence type="ECO:0000313" key="3">
    <source>
        <dbReference type="Proteomes" id="UP000199468"/>
    </source>
</evidence>
<feature type="domain" description="DUF6894" evidence="1">
    <location>
        <begin position="4"/>
        <end position="70"/>
    </location>
</feature>
<gene>
    <name evidence="2" type="ORF">SAMN05421844_105414</name>
</gene>
<dbReference type="EMBL" id="FNBZ01000005">
    <property type="protein sequence ID" value="SDG83890.1"/>
    <property type="molecule type" value="Genomic_DNA"/>
</dbReference>
<protein>
    <recommendedName>
        <fullName evidence="1">DUF6894 domain-containing protein</fullName>
    </recommendedName>
</protein>
<organism evidence="2 3">
    <name type="scientific">Bosea robiniae</name>
    <dbReference type="NCBI Taxonomy" id="1036780"/>
    <lineage>
        <taxon>Bacteria</taxon>
        <taxon>Pseudomonadati</taxon>
        <taxon>Pseudomonadota</taxon>
        <taxon>Alphaproteobacteria</taxon>
        <taxon>Hyphomicrobiales</taxon>
        <taxon>Boseaceae</taxon>
        <taxon>Bosea</taxon>
    </lineage>
</organism>
<reference evidence="2 3" key="1">
    <citation type="submission" date="2016-10" db="EMBL/GenBank/DDBJ databases">
        <authorList>
            <person name="Varghese N."/>
            <person name="Submissions S."/>
        </authorList>
    </citation>
    <scope>NUCLEOTIDE SEQUENCE [LARGE SCALE GENOMIC DNA]</scope>
    <source>
        <strain evidence="2 3">DSM 26672</strain>
    </source>
</reference>
<evidence type="ECO:0000259" key="1">
    <source>
        <dbReference type="Pfam" id="PF21834"/>
    </source>
</evidence>
<name>A0ABY0P2I7_9HYPH</name>